<gene>
    <name evidence="1" type="ORF">ACOC_LOCUS1198</name>
</gene>
<dbReference type="EMBL" id="UYYA01000164">
    <property type="protein sequence ID" value="VDM52783.1"/>
    <property type="molecule type" value="Genomic_DNA"/>
</dbReference>
<keyword evidence="2" id="KW-1185">Reference proteome</keyword>
<organism evidence="3">
    <name type="scientific">Angiostrongylus costaricensis</name>
    <name type="common">Nematode worm</name>
    <dbReference type="NCBI Taxonomy" id="334426"/>
    <lineage>
        <taxon>Eukaryota</taxon>
        <taxon>Metazoa</taxon>
        <taxon>Ecdysozoa</taxon>
        <taxon>Nematoda</taxon>
        <taxon>Chromadorea</taxon>
        <taxon>Rhabditida</taxon>
        <taxon>Rhabditina</taxon>
        <taxon>Rhabditomorpha</taxon>
        <taxon>Strongyloidea</taxon>
        <taxon>Metastrongylidae</taxon>
        <taxon>Angiostrongylus</taxon>
    </lineage>
</organism>
<dbReference type="Proteomes" id="UP000267027">
    <property type="component" value="Unassembled WGS sequence"/>
</dbReference>
<reference evidence="1 2" key="2">
    <citation type="submission" date="2018-11" db="EMBL/GenBank/DDBJ databases">
        <authorList>
            <consortium name="Pathogen Informatics"/>
        </authorList>
    </citation>
    <scope>NUCLEOTIDE SEQUENCE [LARGE SCALE GENOMIC DNA]</scope>
    <source>
        <strain evidence="1 2">Costa Rica</strain>
    </source>
</reference>
<dbReference type="WBParaSite" id="ACOC_0000119701-mRNA-1">
    <property type="protein sequence ID" value="ACOC_0000119701-mRNA-1"/>
    <property type="gene ID" value="ACOC_0000119701"/>
</dbReference>
<evidence type="ECO:0000313" key="1">
    <source>
        <dbReference type="EMBL" id="VDM52783.1"/>
    </source>
</evidence>
<proteinExistence type="predicted"/>
<accession>A0A0R3PBU2</accession>
<reference evidence="3" key="1">
    <citation type="submission" date="2017-02" db="UniProtKB">
        <authorList>
            <consortium name="WormBaseParasite"/>
        </authorList>
    </citation>
    <scope>IDENTIFICATION</scope>
</reference>
<sequence length="113" mass="12890">MMSDVIGLAETRKRRTLNAVYESEEELFLGTGDNRVGDVAVLVNTSLDTSNDSFELTVRIRRLQFKKCESTPALTPFVIYAPKSSYDEDEDSYMDPELHMEDRTFFKAKIGPK</sequence>
<dbReference type="AlphaFoldDB" id="A0A0R3PBU2"/>
<evidence type="ECO:0000313" key="3">
    <source>
        <dbReference type="WBParaSite" id="ACOC_0000119701-mRNA-1"/>
    </source>
</evidence>
<protein>
    <submittedName>
        <fullName evidence="3">Integrin_alpha2 domain-containing protein</fullName>
    </submittedName>
</protein>
<evidence type="ECO:0000313" key="2">
    <source>
        <dbReference type="Proteomes" id="UP000267027"/>
    </source>
</evidence>
<name>A0A0R3PBU2_ANGCS</name>